<dbReference type="PROSITE" id="PS50011">
    <property type="entry name" value="PROTEIN_KINASE_DOM"/>
    <property type="match status" value="1"/>
</dbReference>
<evidence type="ECO:0000313" key="9">
    <source>
        <dbReference type="RefSeq" id="XP_022142730.1"/>
    </source>
</evidence>
<dbReference type="RefSeq" id="XP_022142730.1">
    <property type="nucleotide sequence ID" value="XM_022287038.1"/>
</dbReference>
<evidence type="ECO:0000313" key="7">
    <source>
        <dbReference type="Proteomes" id="UP000504603"/>
    </source>
</evidence>
<feature type="domain" description="Protein kinase" evidence="6">
    <location>
        <begin position="111"/>
        <end position="378"/>
    </location>
</feature>
<dbReference type="RefSeq" id="XP_022142729.1">
    <property type="nucleotide sequence ID" value="XM_022287037.1"/>
</dbReference>
<gene>
    <name evidence="8 9" type="primary">LOC111012776</name>
</gene>
<protein>
    <submittedName>
        <fullName evidence="8 9">Calcium/calmodulin-regulated receptor-like kinase 1</fullName>
    </submittedName>
</protein>
<dbReference type="PANTHER" id="PTHR47989">
    <property type="entry name" value="OS01G0750732 PROTEIN"/>
    <property type="match status" value="1"/>
</dbReference>
<dbReference type="CDD" id="cd14066">
    <property type="entry name" value="STKc_IRAK"/>
    <property type="match status" value="1"/>
</dbReference>
<name>A0A6J1CLS0_MOMCH</name>
<dbReference type="SMART" id="SM00220">
    <property type="entry name" value="S_TKc"/>
    <property type="match status" value="1"/>
</dbReference>
<evidence type="ECO:0000313" key="8">
    <source>
        <dbReference type="RefSeq" id="XP_022142729.1"/>
    </source>
</evidence>
<evidence type="ECO:0000256" key="2">
    <source>
        <dbReference type="ARBA" id="ARBA00022741"/>
    </source>
</evidence>
<keyword evidence="1" id="KW-0418">Kinase</keyword>
<keyword evidence="5" id="KW-0472">Membrane</keyword>
<reference evidence="8 9" key="1">
    <citation type="submission" date="2025-04" db="UniProtKB">
        <authorList>
            <consortium name="RefSeq"/>
        </authorList>
    </citation>
    <scope>IDENTIFICATION</scope>
    <source>
        <strain evidence="8 9">OHB3-1</strain>
    </source>
</reference>
<keyword evidence="1" id="KW-0723">Serine/threonine-protein kinase</keyword>
<accession>A0A6J1CLS0</accession>
<dbReference type="AlphaFoldDB" id="A0A6J1CLS0"/>
<evidence type="ECO:0000256" key="5">
    <source>
        <dbReference type="SAM" id="Phobius"/>
    </source>
</evidence>
<sequence>MKEESTGLAIGISIGVVIGVLLAILALFCFRYHRKRLQIGISSSRRAANVPIRTNGADSCTILSDSTVGPESPVFSRTGMSSWLDGFKRSSVISASGIPEYSFKDLQKATGNFTSVIGQGAFGPVYKATLQSGETVAVKVLATNSKQGEKEFQTEVMLLGRLHHRNLVNLVGYCAEKGEHMLVYVYMSKGSLASHLYGDKNGLLSWSMRVRIALEVARGLEYLHDGAVPSVIHRDIKSANILLDQSMRARVADFGLSREEMVDSHAANIRGTFGYLDPEYISSRTFNKKSDVYSFGVLLFELIAGRNPQQGLMEYVELAAMNSDGKVGWEELVDSRLDGNFGAQELNEVAALAYKCVNRVPKKRPSMRDNVQVLSRILKQRQNTKHNRNTVSTTTDEVAIDVDPAEARSSPMPELRRQQSMDSTADSCEV</sequence>
<keyword evidence="5" id="KW-1133">Transmembrane helix</keyword>
<dbReference type="KEGG" id="mcha:111012776"/>
<dbReference type="Gene3D" id="1.10.510.10">
    <property type="entry name" value="Transferase(Phosphotransferase) domain 1"/>
    <property type="match status" value="1"/>
</dbReference>
<feature type="transmembrane region" description="Helical" evidence="5">
    <location>
        <begin position="6"/>
        <end position="30"/>
    </location>
</feature>
<organism evidence="7 9">
    <name type="scientific">Momordica charantia</name>
    <name type="common">Bitter gourd</name>
    <name type="synonym">Balsam pear</name>
    <dbReference type="NCBI Taxonomy" id="3673"/>
    <lineage>
        <taxon>Eukaryota</taxon>
        <taxon>Viridiplantae</taxon>
        <taxon>Streptophyta</taxon>
        <taxon>Embryophyta</taxon>
        <taxon>Tracheophyta</taxon>
        <taxon>Spermatophyta</taxon>
        <taxon>Magnoliopsida</taxon>
        <taxon>eudicotyledons</taxon>
        <taxon>Gunneridae</taxon>
        <taxon>Pentapetalae</taxon>
        <taxon>rosids</taxon>
        <taxon>fabids</taxon>
        <taxon>Cucurbitales</taxon>
        <taxon>Cucurbitaceae</taxon>
        <taxon>Momordiceae</taxon>
        <taxon>Momordica</taxon>
    </lineage>
</organism>
<dbReference type="FunFam" id="3.30.200.20:FF:000274">
    <property type="entry name" value="Calcium/calmodulin-regulated receptor-like kinase 1"/>
    <property type="match status" value="1"/>
</dbReference>
<dbReference type="GeneID" id="111012776"/>
<keyword evidence="5" id="KW-0812">Transmembrane</keyword>
<feature type="compositionally biased region" description="Polar residues" evidence="4">
    <location>
        <begin position="420"/>
        <end position="430"/>
    </location>
</feature>
<keyword evidence="1" id="KW-0808">Transferase</keyword>
<dbReference type="SUPFAM" id="SSF56112">
    <property type="entry name" value="Protein kinase-like (PK-like)"/>
    <property type="match status" value="1"/>
</dbReference>
<dbReference type="GO" id="GO:0004674">
    <property type="term" value="F:protein serine/threonine kinase activity"/>
    <property type="evidence" value="ECO:0007669"/>
    <property type="project" value="UniProtKB-KW"/>
</dbReference>
<feature type="region of interest" description="Disordered" evidence="4">
    <location>
        <begin position="381"/>
        <end position="430"/>
    </location>
</feature>
<evidence type="ECO:0000259" key="6">
    <source>
        <dbReference type="PROSITE" id="PS50011"/>
    </source>
</evidence>
<proteinExistence type="predicted"/>
<dbReference type="InterPro" id="IPR008271">
    <property type="entry name" value="Ser/Thr_kinase_AS"/>
</dbReference>
<dbReference type="GO" id="GO:0005524">
    <property type="term" value="F:ATP binding"/>
    <property type="evidence" value="ECO:0007669"/>
    <property type="project" value="UniProtKB-KW"/>
</dbReference>
<dbReference type="Gene3D" id="3.30.200.20">
    <property type="entry name" value="Phosphorylase Kinase, domain 1"/>
    <property type="match status" value="1"/>
</dbReference>
<dbReference type="PROSITE" id="PS00108">
    <property type="entry name" value="PROTEIN_KINASE_ST"/>
    <property type="match status" value="1"/>
</dbReference>
<evidence type="ECO:0000256" key="1">
    <source>
        <dbReference type="ARBA" id="ARBA00022527"/>
    </source>
</evidence>
<dbReference type="InterPro" id="IPR000719">
    <property type="entry name" value="Prot_kinase_dom"/>
</dbReference>
<dbReference type="OrthoDB" id="4062651at2759"/>
<dbReference type="Pfam" id="PF07714">
    <property type="entry name" value="PK_Tyr_Ser-Thr"/>
    <property type="match status" value="1"/>
</dbReference>
<dbReference type="PANTHER" id="PTHR47989:SF24">
    <property type="entry name" value="CALCIUM_CALMODULIN-REGULATED RECEPTOR-LIKE KINASE 1 ISOFORM X1"/>
    <property type="match status" value="1"/>
</dbReference>
<keyword evidence="7" id="KW-1185">Reference proteome</keyword>
<keyword evidence="3" id="KW-0067">ATP-binding</keyword>
<dbReference type="FunFam" id="1.10.510.10:FF:000495">
    <property type="entry name" value="calcium/calmodulin-regulated receptor-like kinase 1"/>
    <property type="match status" value="1"/>
</dbReference>
<dbReference type="InterPro" id="IPR001245">
    <property type="entry name" value="Ser-Thr/Tyr_kinase_cat_dom"/>
</dbReference>
<dbReference type="InterPro" id="IPR011009">
    <property type="entry name" value="Kinase-like_dom_sf"/>
</dbReference>
<evidence type="ECO:0000256" key="4">
    <source>
        <dbReference type="SAM" id="MobiDB-lite"/>
    </source>
</evidence>
<evidence type="ECO:0000256" key="3">
    <source>
        <dbReference type="ARBA" id="ARBA00022840"/>
    </source>
</evidence>
<keyword evidence="2" id="KW-0547">Nucleotide-binding</keyword>
<dbReference type="Proteomes" id="UP000504603">
    <property type="component" value="Unplaced"/>
</dbReference>